<reference evidence="1 2" key="1">
    <citation type="journal article" date="2015" name="Genome Announc.">
        <title>Expanding the biotechnology potential of lactobacilli through comparative genomics of 213 strains and associated genera.</title>
        <authorList>
            <person name="Sun Z."/>
            <person name="Harris H.M."/>
            <person name="McCann A."/>
            <person name="Guo C."/>
            <person name="Argimon S."/>
            <person name="Zhang W."/>
            <person name="Yang X."/>
            <person name="Jeffery I.B."/>
            <person name="Cooney J.C."/>
            <person name="Kagawa T.F."/>
            <person name="Liu W."/>
            <person name="Song Y."/>
            <person name="Salvetti E."/>
            <person name="Wrobel A."/>
            <person name="Rasinkangas P."/>
            <person name="Parkhill J."/>
            <person name="Rea M.C."/>
            <person name="O'Sullivan O."/>
            <person name="Ritari J."/>
            <person name="Douillard F.P."/>
            <person name="Paul Ross R."/>
            <person name="Yang R."/>
            <person name="Briner A.E."/>
            <person name="Felis G.E."/>
            <person name="de Vos W.M."/>
            <person name="Barrangou R."/>
            <person name="Klaenhammer T.R."/>
            <person name="Caufield P.W."/>
            <person name="Cui Y."/>
            <person name="Zhang H."/>
            <person name="O'Toole P.W."/>
        </authorList>
    </citation>
    <scope>NUCLEOTIDE SEQUENCE [LARGE SCALE GENOMIC DNA]</scope>
    <source>
        <strain evidence="1 2">DSM 18933</strain>
    </source>
</reference>
<dbReference type="Proteomes" id="UP000051054">
    <property type="component" value="Unassembled WGS sequence"/>
</dbReference>
<comment type="caution">
    <text evidence="1">The sequence shown here is derived from an EMBL/GenBank/DDBJ whole genome shotgun (WGS) entry which is preliminary data.</text>
</comment>
<evidence type="ECO:0000313" key="2">
    <source>
        <dbReference type="Proteomes" id="UP000051054"/>
    </source>
</evidence>
<dbReference type="AlphaFoldDB" id="A0A0R1WRU9"/>
<keyword evidence="2" id="KW-1185">Reference proteome</keyword>
<dbReference type="OrthoDB" id="2248780at2"/>
<evidence type="ECO:0008006" key="3">
    <source>
        <dbReference type="Google" id="ProtNLM"/>
    </source>
</evidence>
<dbReference type="PATRIC" id="fig|1423755.3.peg.363"/>
<proteinExistence type="predicted"/>
<name>A0A0R1WRU9_9LACO</name>
<protein>
    <recommendedName>
        <fullName evidence="3">RNA polymerase sigma-70 region 2 domain-containing protein</fullName>
    </recommendedName>
</protein>
<dbReference type="RefSeq" id="WP_025022661.1">
    <property type="nucleotide sequence ID" value="NZ_AZGD01000011.1"/>
</dbReference>
<accession>A0A0R1WRU9</accession>
<sequence>MFEAFEFALENQKLIYKALRQLGYERRHPDFEDMVQVGIILLAEMYAQDQKEGRQRSMGYYFQGIKWRIIDEYRKNVDRIAQELGQSSDENPKKIDTARKKRIAKKLFGKRRETNF</sequence>
<gene>
    <name evidence="1" type="ORF">FC40_GL000329</name>
</gene>
<evidence type="ECO:0000313" key="1">
    <source>
        <dbReference type="EMBL" id="KRM20165.1"/>
    </source>
</evidence>
<dbReference type="EMBL" id="AZGD01000011">
    <property type="protein sequence ID" value="KRM20165.1"/>
    <property type="molecule type" value="Genomic_DNA"/>
</dbReference>
<organism evidence="1 2">
    <name type="scientific">Ligilactobacillus hayakitensis DSM 18933 = JCM 14209</name>
    <dbReference type="NCBI Taxonomy" id="1423755"/>
    <lineage>
        <taxon>Bacteria</taxon>
        <taxon>Bacillati</taxon>
        <taxon>Bacillota</taxon>
        <taxon>Bacilli</taxon>
        <taxon>Lactobacillales</taxon>
        <taxon>Lactobacillaceae</taxon>
        <taxon>Ligilactobacillus</taxon>
    </lineage>
</organism>